<evidence type="ECO:0000256" key="3">
    <source>
        <dbReference type="ARBA" id="ARBA00022898"/>
    </source>
</evidence>
<evidence type="ECO:0000259" key="8">
    <source>
        <dbReference type="SMART" id="SM01005"/>
    </source>
</evidence>
<feature type="binding site" evidence="5 7">
    <location>
        <position position="135"/>
    </location>
    <ligand>
        <name>substrate</name>
    </ligand>
</feature>
<dbReference type="InterPro" id="IPR029066">
    <property type="entry name" value="PLP-binding_barrel"/>
</dbReference>
<dbReference type="EC" id="5.1.1.1" evidence="5"/>
<dbReference type="Pfam" id="PF00842">
    <property type="entry name" value="Ala_racemase_C"/>
    <property type="match status" value="1"/>
</dbReference>
<dbReference type="SUPFAM" id="SSF50621">
    <property type="entry name" value="Alanine racemase C-terminal domain-like"/>
    <property type="match status" value="1"/>
</dbReference>
<keyword evidence="10" id="KW-1185">Reference proteome</keyword>
<keyword evidence="4 5" id="KW-0413">Isomerase</keyword>
<dbReference type="InterPro" id="IPR011079">
    <property type="entry name" value="Ala_racemase_C"/>
</dbReference>
<comment type="pathway">
    <text evidence="5">Amino-acid biosynthesis; D-alanine biosynthesis; D-alanine from L-alanine: step 1/1.</text>
</comment>
<dbReference type="GO" id="GO:0005829">
    <property type="term" value="C:cytosol"/>
    <property type="evidence" value="ECO:0007669"/>
    <property type="project" value="TreeGrafter"/>
</dbReference>
<comment type="similarity">
    <text evidence="5">Belongs to the alanine racemase family.</text>
</comment>
<proteinExistence type="inferred from homology"/>
<comment type="cofactor">
    <cofactor evidence="2 5 6">
        <name>pyridoxal 5'-phosphate</name>
        <dbReference type="ChEBI" id="CHEBI:597326"/>
    </cofactor>
</comment>
<evidence type="ECO:0000313" key="9">
    <source>
        <dbReference type="EMBL" id="PWK33335.1"/>
    </source>
</evidence>
<dbReference type="InterPro" id="IPR009006">
    <property type="entry name" value="Ala_racemase/Decarboxylase_C"/>
</dbReference>
<comment type="function">
    <text evidence="5">Catalyzes the interconversion of L-alanine and D-alanine. May also act on other amino acids.</text>
</comment>
<dbReference type="GO" id="GO:0008784">
    <property type="term" value="F:alanine racemase activity"/>
    <property type="evidence" value="ECO:0007669"/>
    <property type="project" value="UniProtKB-UniRule"/>
</dbReference>
<dbReference type="CDD" id="cd06827">
    <property type="entry name" value="PLPDE_III_AR_proteobact"/>
    <property type="match status" value="1"/>
</dbReference>
<dbReference type="Proteomes" id="UP000245754">
    <property type="component" value="Unassembled WGS sequence"/>
</dbReference>
<dbReference type="PROSITE" id="PS00395">
    <property type="entry name" value="ALANINE_RACEMASE"/>
    <property type="match status" value="1"/>
</dbReference>
<evidence type="ECO:0000256" key="6">
    <source>
        <dbReference type="PIRSR" id="PIRSR600821-50"/>
    </source>
</evidence>
<gene>
    <name evidence="9" type="ORF">C7419_1048</name>
</gene>
<dbReference type="FunFam" id="3.20.20.10:FF:000002">
    <property type="entry name" value="Alanine racemase"/>
    <property type="match status" value="1"/>
</dbReference>
<feature type="active site" description="Proton acceptor; specific for L-alanine" evidence="5">
    <location>
        <position position="258"/>
    </location>
</feature>
<evidence type="ECO:0000313" key="10">
    <source>
        <dbReference type="Proteomes" id="UP000245754"/>
    </source>
</evidence>
<accession>A0A316F8E0</accession>
<organism evidence="9 10">
    <name type="scientific">Cupriavidus plantarum</name>
    <dbReference type="NCBI Taxonomy" id="942865"/>
    <lineage>
        <taxon>Bacteria</taxon>
        <taxon>Pseudomonadati</taxon>
        <taxon>Pseudomonadota</taxon>
        <taxon>Betaproteobacteria</taxon>
        <taxon>Burkholderiales</taxon>
        <taxon>Burkholderiaceae</taxon>
        <taxon>Cupriavidus</taxon>
    </lineage>
</organism>
<feature type="modified residue" description="N6-(pyridoxal phosphate)lysine" evidence="5 6">
    <location>
        <position position="35"/>
    </location>
</feature>
<dbReference type="GO" id="GO:0030170">
    <property type="term" value="F:pyridoxal phosphate binding"/>
    <property type="evidence" value="ECO:0007669"/>
    <property type="project" value="UniProtKB-UniRule"/>
</dbReference>
<name>A0A316F8E0_9BURK</name>
<evidence type="ECO:0000256" key="1">
    <source>
        <dbReference type="ARBA" id="ARBA00000316"/>
    </source>
</evidence>
<dbReference type="EMBL" id="QGGT01000004">
    <property type="protein sequence ID" value="PWK33335.1"/>
    <property type="molecule type" value="Genomic_DNA"/>
</dbReference>
<dbReference type="GO" id="GO:0030632">
    <property type="term" value="P:D-alanine biosynthetic process"/>
    <property type="evidence" value="ECO:0007669"/>
    <property type="project" value="UniProtKB-UniRule"/>
</dbReference>
<dbReference type="NCBIfam" id="TIGR00492">
    <property type="entry name" value="alr"/>
    <property type="match status" value="1"/>
</dbReference>
<evidence type="ECO:0000256" key="7">
    <source>
        <dbReference type="PIRSR" id="PIRSR600821-52"/>
    </source>
</evidence>
<dbReference type="AlphaFoldDB" id="A0A316F8E0"/>
<sequence length="366" mass="39405">MPRPISATIHLSALENNLAVARRLSPASKVWAVVKANAYGHGIERVYPALSDADGFALLDLDEAVRLRELGWEKPILLLEGFFDETDVPLLAALRLTTAVHDEAQLRMLELASRSGQLPRGAIDVFLKLNSGMNRLGFAPEQYRAAFRRAQEVEAIGTLGHMSHFADADTETGISAQWECFRATTQGLPGPVSLANSAATLWHHECRYDWVRAGIMLYGASPSGNARDLAGTGLQPTQTLASRILGVQQIEAGQAVGYGSHYVATRRQRIGIVACGYADGYPRIASSHAGHFAPVRVGERMTRTLGRVSMDMLAVDLEACPEANVGTPVELWGKHVPIDHVAAAAGTIGYELMCAVAPRVPVRAGP</sequence>
<dbReference type="Gene3D" id="2.40.37.10">
    <property type="entry name" value="Lyase, Ornithine Decarboxylase, Chain A, domain 1"/>
    <property type="match status" value="1"/>
</dbReference>
<dbReference type="SUPFAM" id="SSF51419">
    <property type="entry name" value="PLP-binding barrel"/>
    <property type="match status" value="1"/>
</dbReference>
<dbReference type="PRINTS" id="PR00992">
    <property type="entry name" value="ALARACEMASE"/>
</dbReference>
<dbReference type="InterPro" id="IPR020622">
    <property type="entry name" value="Ala_racemase_pyridoxalP-BS"/>
</dbReference>
<dbReference type="PANTHER" id="PTHR30511:SF0">
    <property type="entry name" value="ALANINE RACEMASE, CATABOLIC-RELATED"/>
    <property type="match status" value="1"/>
</dbReference>
<evidence type="ECO:0000256" key="4">
    <source>
        <dbReference type="ARBA" id="ARBA00023235"/>
    </source>
</evidence>
<dbReference type="UniPathway" id="UPA00042">
    <property type="reaction ID" value="UER00497"/>
</dbReference>
<dbReference type="PANTHER" id="PTHR30511">
    <property type="entry name" value="ALANINE RACEMASE"/>
    <property type="match status" value="1"/>
</dbReference>
<dbReference type="InterPro" id="IPR000821">
    <property type="entry name" value="Ala_racemase"/>
</dbReference>
<evidence type="ECO:0000256" key="5">
    <source>
        <dbReference type="HAMAP-Rule" id="MF_01201"/>
    </source>
</evidence>
<dbReference type="RefSeq" id="WP_109584465.1">
    <property type="nucleotide sequence ID" value="NZ_QGGT01000004.1"/>
</dbReference>
<feature type="active site" description="Proton acceptor; specific for D-alanine" evidence="5">
    <location>
        <position position="35"/>
    </location>
</feature>
<dbReference type="SMART" id="SM01005">
    <property type="entry name" value="Ala_racemase_C"/>
    <property type="match status" value="1"/>
</dbReference>
<dbReference type="HAMAP" id="MF_01201">
    <property type="entry name" value="Ala_racemase"/>
    <property type="match status" value="1"/>
</dbReference>
<feature type="binding site" evidence="5 7">
    <location>
        <position position="310"/>
    </location>
    <ligand>
        <name>substrate</name>
    </ligand>
</feature>
<comment type="catalytic activity">
    <reaction evidence="1 5">
        <text>L-alanine = D-alanine</text>
        <dbReference type="Rhea" id="RHEA:20249"/>
        <dbReference type="ChEBI" id="CHEBI:57416"/>
        <dbReference type="ChEBI" id="CHEBI:57972"/>
        <dbReference type="EC" id="5.1.1.1"/>
    </reaction>
</comment>
<dbReference type="Pfam" id="PF01168">
    <property type="entry name" value="Ala_racemase_N"/>
    <property type="match status" value="1"/>
</dbReference>
<keyword evidence="3 5" id="KW-0663">Pyridoxal phosphate</keyword>
<dbReference type="Gene3D" id="3.20.20.10">
    <property type="entry name" value="Alanine racemase"/>
    <property type="match status" value="1"/>
</dbReference>
<protein>
    <recommendedName>
        <fullName evidence="5">Alanine racemase</fullName>
        <ecNumber evidence="5">5.1.1.1</ecNumber>
    </recommendedName>
</protein>
<reference evidence="9 10" key="1">
    <citation type="submission" date="2018-05" db="EMBL/GenBank/DDBJ databases">
        <title>Genomic Encyclopedia of Type Strains, Phase IV (KMG-V): Genome sequencing to study the core and pangenomes of soil and plant-associated prokaryotes.</title>
        <authorList>
            <person name="Whitman W."/>
        </authorList>
    </citation>
    <scope>NUCLEOTIDE SEQUENCE [LARGE SCALE GENOMIC DNA]</scope>
    <source>
        <strain evidence="9 10">SLV-132</strain>
    </source>
</reference>
<dbReference type="InterPro" id="IPR001608">
    <property type="entry name" value="Ala_racemase_N"/>
</dbReference>
<feature type="domain" description="Alanine racemase C-terminal" evidence="8">
    <location>
        <begin position="237"/>
        <end position="365"/>
    </location>
</feature>
<evidence type="ECO:0000256" key="2">
    <source>
        <dbReference type="ARBA" id="ARBA00001933"/>
    </source>
</evidence>
<comment type="caution">
    <text evidence="9">The sequence shown here is derived from an EMBL/GenBank/DDBJ whole genome shotgun (WGS) entry which is preliminary data.</text>
</comment>